<name>A0A537IYP3_9BACT</name>
<dbReference type="AlphaFoldDB" id="A0A537IYP3"/>
<dbReference type="Gene3D" id="3.30.2010.20">
    <property type="match status" value="1"/>
</dbReference>
<evidence type="ECO:0000313" key="2">
    <source>
        <dbReference type="Proteomes" id="UP000318834"/>
    </source>
</evidence>
<sequence length="125" mass="13918">MRMSRRKFEALVERALGTIPAEIRGRMDNVEIVVEDWPGEGHYATVGLEPTETLFGLYEGVPLIDRGVVADPLLPDKITIFQGPLEEACDTDGEIAEEIRKTVVHEIAHHFGIDDDRLADLGYGM</sequence>
<accession>A0A537IYP3</accession>
<dbReference type="SUPFAM" id="SSF55486">
    <property type="entry name" value="Metalloproteases ('zincins'), catalytic domain"/>
    <property type="match status" value="1"/>
</dbReference>
<dbReference type="Pfam" id="PF06262">
    <property type="entry name" value="Zincin_1"/>
    <property type="match status" value="1"/>
</dbReference>
<evidence type="ECO:0000313" key="1">
    <source>
        <dbReference type="EMBL" id="TMI76403.1"/>
    </source>
</evidence>
<reference evidence="1 2" key="1">
    <citation type="journal article" date="2019" name="Nat. Microbiol.">
        <title>Mediterranean grassland soil C-N compound turnover is dependent on rainfall and depth, and is mediated by genomically divergent microorganisms.</title>
        <authorList>
            <person name="Diamond S."/>
            <person name="Andeer P.F."/>
            <person name="Li Z."/>
            <person name="Crits-Christoph A."/>
            <person name="Burstein D."/>
            <person name="Anantharaman K."/>
            <person name="Lane K.R."/>
            <person name="Thomas B.C."/>
            <person name="Pan C."/>
            <person name="Northen T.R."/>
            <person name="Banfield J.F."/>
        </authorList>
    </citation>
    <scope>NUCLEOTIDE SEQUENCE [LARGE SCALE GENOMIC DNA]</scope>
    <source>
        <strain evidence="1">NP_8</strain>
    </source>
</reference>
<dbReference type="InterPro" id="IPR038555">
    <property type="entry name" value="Zincin_1_sf"/>
</dbReference>
<organism evidence="1 2">
    <name type="scientific">Candidatus Segetimicrobium genomatis</name>
    <dbReference type="NCBI Taxonomy" id="2569760"/>
    <lineage>
        <taxon>Bacteria</taxon>
        <taxon>Bacillati</taxon>
        <taxon>Candidatus Sysuimicrobiota</taxon>
        <taxon>Candidatus Sysuimicrobiia</taxon>
        <taxon>Candidatus Sysuimicrobiales</taxon>
        <taxon>Candidatus Segetimicrobiaceae</taxon>
        <taxon>Candidatus Segetimicrobium</taxon>
    </lineage>
</organism>
<dbReference type="Proteomes" id="UP000318834">
    <property type="component" value="Unassembled WGS sequence"/>
</dbReference>
<dbReference type="CDD" id="cd12952">
    <property type="entry name" value="MMP_ACEL2062"/>
    <property type="match status" value="1"/>
</dbReference>
<dbReference type="EMBL" id="VBAP01000023">
    <property type="protein sequence ID" value="TMI76403.1"/>
    <property type="molecule type" value="Genomic_DNA"/>
</dbReference>
<dbReference type="InterPro" id="IPR010428">
    <property type="entry name" value="Zincin_1"/>
</dbReference>
<protein>
    <submittedName>
        <fullName evidence="1">Metallopeptidase family protein</fullName>
    </submittedName>
</protein>
<comment type="caution">
    <text evidence="1">The sequence shown here is derived from an EMBL/GenBank/DDBJ whole genome shotgun (WGS) entry which is preliminary data.</text>
</comment>
<proteinExistence type="predicted"/>
<gene>
    <name evidence="1" type="ORF">E6H05_03685</name>
</gene>